<comment type="caution">
    <text evidence="2">The sequence shown here is derived from an EMBL/GenBank/DDBJ whole genome shotgun (WGS) entry which is preliminary data.</text>
</comment>
<evidence type="ECO:0000313" key="2">
    <source>
        <dbReference type="EMBL" id="MFC7667933.1"/>
    </source>
</evidence>
<keyword evidence="3" id="KW-1185">Reference proteome</keyword>
<proteinExistence type="predicted"/>
<evidence type="ECO:0000259" key="1">
    <source>
        <dbReference type="Pfam" id="PF14322"/>
    </source>
</evidence>
<dbReference type="InterPro" id="IPR033985">
    <property type="entry name" value="SusD-like_N"/>
</dbReference>
<dbReference type="Pfam" id="PF14322">
    <property type="entry name" value="SusD-like_3"/>
    <property type="match status" value="1"/>
</dbReference>
<protein>
    <submittedName>
        <fullName evidence="2">RagB/SusD family nutrient uptake outer membrane protein</fullName>
    </submittedName>
</protein>
<dbReference type="Proteomes" id="UP001596513">
    <property type="component" value="Unassembled WGS sequence"/>
</dbReference>
<evidence type="ECO:0000313" key="3">
    <source>
        <dbReference type="Proteomes" id="UP001596513"/>
    </source>
</evidence>
<reference evidence="3" key="1">
    <citation type="journal article" date="2019" name="Int. J. Syst. Evol. Microbiol.">
        <title>The Global Catalogue of Microorganisms (GCM) 10K type strain sequencing project: providing services to taxonomists for standard genome sequencing and annotation.</title>
        <authorList>
            <consortium name="The Broad Institute Genomics Platform"/>
            <consortium name="The Broad Institute Genome Sequencing Center for Infectious Disease"/>
            <person name="Wu L."/>
            <person name="Ma J."/>
        </authorList>
    </citation>
    <scope>NUCLEOTIDE SEQUENCE [LARGE SCALE GENOMIC DNA]</scope>
    <source>
        <strain evidence="3">JCM 19635</strain>
    </source>
</reference>
<sequence length="277" mass="30216">MPELDNSNLYGTNLILVPELMAADNYITFQGTFANLRDISRRLTKVDNTTAEGIWREAYQAINQANLVLDALPVVTSATSKATFEGEARFIRGDMYFELVRLFAKQYNATTAQSDLGVPINLTPVRTVEEANRKVARSTVAQVYAQVIDDLTKAVALLPKTNGTRATRDAAKALLARVYLQQSNFAQALTLSDDVIKTSGRSLAPTVGAVFTGRNTSESLFEIQQNDQNNAGTANAGLATHFASIGQARPGRRTGRCAFCQPVWAERCSWDGSTTLQ</sequence>
<accession>A0ABW2U3B3</accession>
<dbReference type="Gene3D" id="1.25.40.390">
    <property type="match status" value="1"/>
</dbReference>
<dbReference type="InterPro" id="IPR011990">
    <property type="entry name" value="TPR-like_helical_dom_sf"/>
</dbReference>
<dbReference type="RefSeq" id="WP_380202847.1">
    <property type="nucleotide sequence ID" value="NZ_JBHTEK010000001.1"/>
</dbReference>
<name>A0ABW2U3B3_9BACT</name>
<dbReference type="SUPFAM" id="SSF48452">
    <property type="entry name" value="TPR-like"/>
    <property type="match status" value="1"/>
</dbReference>
<dbReference type="EMBL" id="JBHTEK010000001">
    <property type="protein sequence ID" value="MFC7667933.1"/>
    <property type="molecule type" value="Genomic_DNA"/>
</dbReference>
<gene>
    <name evidence="2" type="ORF">ACFQT0_11455</name>
</gene>
<organism evidence="2 3">
    <name type="scientific">Hymenobacter humi</name>
    <dbReference type="NCBI Taxonomy" id="1411620"/>
    <lineage>
        <taxon>Bacteria</taxon>
        <taxon>Pseudomonadati</taxon>
        <taxon>Bacteroidota</taxon>
        <taxon>Cytophagia</taxon>
        <taxon>Cytophagales</taxon>
        <taxon>Hymenobacteraceae</taxon>
        <taxon>Hymenobacter</taxon>
    </lineage>
</organism>
<feature type="domain" description="SusD-like N-terminal" evidence="1">
    <location>
        <begin position="43"/>
        <end position="180"/>
    </location>
</feature>